<organism evidence="1 2">
    <name type="scientific">Laodelphax striatellus</name>
    <name type="common">Small brown planthopper</name>
    <name type="synonym">Delphax striatella</name>
    <dbReference type="NCBI Taxonomy" id="195883"/>
    <lineage>
        <taxon>Eukaryota</taxon>
        <taxon>Metazoa</taxon>
        <taxon>Ecdysozoa</taxon>
        <taxon>Arthropoda</taxon>
        <taxon>Hexapoda</taxon>
        <taxon>Insecta</taxon>
        <taxon>Pterygota</taxon>
        <taxon>Neoptera</taxon>
        <taxon>Paraneoptera</taxon>
        <taxon>Hemiptera</taxon>
        <taxon>Auchenorrhyncha</taxon>
        <taxon>Fulgoroidea</taxon>
        <taxon>Delphacidae</taxon>
        <taxon>Criomorphinae</taxon>
        <taxon>Laodelphax</taxon>
    </lineage>
</organism>
<dbReference type="InParanoid" id="A0A482WWW8"/>
<accession>A0A482WWW8</accession>
<reference evidence="1 2" key="1">
    <citation type="journal article" date="2017" name="Gigascience">
        <title>Genome sequence of the small brown planthopper, Laodelphax striatellus.</title>
        <authorList>
            <person name="Zhu J."/>
            <person name="Jiang F."/>
            <person name="Wang X."/>
            <person name="Yang P."/>
            <person name="Bao Y."/>
            <person name="Zhao W."/>
            <person name="Wang W."/>
            <person name="Lu H."/>
            <person name="Wang Q."/>
            <person name="Cui N."/>
            <person name="Li J."/>
            <person name="Chen X."/>
            <person name="Luo L."/>
            <person name="Yu J."/>
            <person name="Kang L."/>
            <person name="Cui F."/>
        </authorList>
    </citation>
    <scope>NUCLEOTIDE SEQUENCE [LARGE SCALE GENOMIC DNA]</scope>
    <source>
        <strain evidence="1">Lst14</strain>
    </source>
</reference>
<protein>
    <submittedName>
        <fullName evidence="1">Uncharacterized protein</fullName>
    </submittedName>
</protein>
<evidence type="ECO:0000313" key="1">
    <source>
        <dbReference type="EMBL" id="RZF38087.1"/>
    </source>
</evidence>
<sequence>MLTRGVRFRHDNARPHIANRTTALTMASGFTMVLEATILLEKEVGISQKRWQHCSCFYNISFARAHSYNVVKSIVNVNNIIVFCDLRLEEILKFINNFVIVKVKYTLIYFEKYYP</sequence>
<dbReference type="EMBL" id="QKKF02022824">
    <property type="protein sequence ID" value="RZF38087.1"/>
    <property type="molecule type" value="Genomic_DNA"/>
</dbReference>
<dbReference type="OrthoDB" id="6753549at2759"/>
<proteinExistence type="predicted"/>
<keyword evidence="2" id="KW-1185">Reference proteome</keyword>
<dbReference type="Proteomes" id="UP000291343">
    <property type="component" value="Unassembled WGS sequence"/>
</dbReference>
<gene>
    <name evidence="1" type="ORF">LSTR_LSTR006486</name>
</gene>
<evidence type="ECO:0000313" key="2">
    <source>
        <dbReference type="Proteomes" id="UP000291343"/>
    </source>
</evidence>
<comment type="caution">
    <text evidence="1">The sequence shown here is derived from an EMBL/GenBank/DDBJ whole genome shotgun (WGS) entry which is preliminary data.</text>
</comment>
<dbReference type="AlphaFoldDB" id="A0A482WWW8"/>
<name>A0A482WWW8_LAOST</name>